<dbReference type="OrthoDB" id="2586087at2"/>
<comment type="caution">
    <text evidence="3">The sequence shown here is derived from an EMBL/GenBank/DDBJ whole genome shotgun (WGS) entry which is preliminary data.</text>
</comment>
<proteinExistence type="predicted"/>
<organism evidence="3 4">
    <name type="scientific">Brevibacillus agri</name>
    <dbReference type="NCBI Taxonomy" id="51101"/>
    <lineage>
        <taxon>Bacteria</taxon>
        <taxon>Bacillati</taxon>
        <taxon>Bacillota</taxon>
        <taxon>Bacilli</taxon>
        <taxon>Bacillales</taxon>
        <taxon>Paenibacillaceae</taxon>
        <taxon>Brevibacillus</taxon>
    </lineage>
</organism>
<keyword evidence="1" id="KW-0472">Membrane</keyword>
<keyword evidence="1" id="KW-0812">Transmembrane</keyword>
<protein>
    <submittedName>
        <fullName evidence="3">Uncharacterized protein</fullName>
    </submittedName>
</protein>
<feature type="transmembrane region" description="Helical" evidence="1">
    <location>
        <begin position="73"/>
        <end position="91"/>
    </location>
</feature>
<dbReference type="AlphaFoldDB" id="A0A3M8A896"/>
<evidence type="ECO:0000313" key="5">
    <source>
        <dbReference type="Proteomes" id="UP000317180"/>
    </source>
</evidence>
<evidence type="ECO:0000313" key="3">
    <source>
        <dbReference type="EMBL" id="RNB46897.1"/>
    </source>
</evidence>
<dbReference type="Proteomes" id="UP000317180">
    <property type="component" value="Unassembled WGS sequence"/>
</dbReference>
<reference evidence="3 4" key="1">
    <citation type="submission" date="2018-10" db="EMBL/GenBank/DDBJ databases">
        <title>Phylogenomics of Brevibacillus.</title>
        <authorList>
            <person name="Dunlap C."/>
        </authorList>
    </citation>
    <scope>NUCLEOTIDE SEQUENCE [LARGE SCALE GENOMIC DNA]</scope>
    <source>
        <strain evidence="3 4">NRRL NRS 1219</strain>
    </source>
</reference>
<dbReference type="Proteomes" id="UP000276178">
    <property type="component" value="Unassembled WGS sequence"/>
</dbReference>
<name>A0A3M8A896_9BACL</name>
<evidence type="ECO:0000256" key="1">
    <source>
        <dbReference type="SAM" id="Phobius"/>
    </source>
</evidence>
<reference evidence="2 5" key="2">
    <citation type="submission" date="2019-06" db="EMBL/GenBank/DDBJ databases">
        <title>Whole genome shotgun sequence of Brevibacillus agri NBRC 15538.</title>
        <authorList>
            <person name="Hosoyama A."/>
            <person name="Uohara A."/>
            <person name="Ohji S."/>
            <person name="Ichikawa N."/>
        </authorList>
    </citation>
    <scope>NUCLEOTIDE SEQUENCE [LARGE SCALE GENOMIC DNA]</scope>
    <source>
        <strain evidence="2 5">NBRC 15538</strain>
    </source>
</reference>
<dbReference type="GeneID" id="82812584"/>
<keyword evidence="5" id="KW-1185">Reference proteome</keyword>
<evidence type="ECO:0000313" key="4">
    <source>
        <dbReference type="Proteomes" id="UP000276178"/>
    </source>
</evidence>
<evidence type="ECO:0000313" key="2">
    <source>
        <dbReference type="EMBL" id="GED28827.1"/>
    </source>
</evidence>
<dbReference type="EMBL" id="BJOD01000129">
    <property type="protein sequence ID" value="GED28827.1"/>
    <property type="molecule type" value="Genomic_DNA"/>
</dbReference>
<accession>A0A3M8A896</accession>
<feature type="transmembrane region" description="Helical" evidence="1">
    <location>
        <begin position="7"/>
        <end position="25"/>
    </location>
</feature>
<keyword evidence="1" id="KW-1133">Transmembrane helix</keyword>
<feature type="transmembrane region" description="Helical" evidence="1">
    <location>
        <begin position="37"/>
        <end position="61"/>
    </location>
</feature>
<dbReference type="EMBL" id="RHHN01000104">
    <property type="protein sequence ID" value="RNB46897.1"/>
    <property type="molecule type" value="Genomic_DNA"/>
</dbReference>
<gene>
    <name evidence="2" type="ORF">BAG01nite_49290</name>
    <name evidence="3" type="ORF">EB820_24910</name>
</gene>
<dbReference type="RefSeq" id="WP_007784863.1">
    <property type="nucleotide sequence ID" value="NZ_BJOD01000129.1"/>
</dbReference>
<sequence length="210" mass="24508">MRLWLKLIWIITILVNLSGVIWFVLGSTANFQRGIDLISTVILLYLGIPSILLIVVSCFLLLKKWSPYRWWEFIGVLIIIIAMLLMTPHLYKNVETSGWLTEKIRTDSIQKTPDGRFEYCMELINLFQKNSSARLYLKNTETLEEIRIHLEFPTKEITGVSWGDVNYFVKLEPTTSSNIYILNTTEEFPFPNEKFEINILEKTAVKINNQ</sequence>